<name>A0ACA9SZC3_9GLOM</name>
<accession>A0ACA9SZC3</accession>
<reference evidence="1" key="1">
    <citation type="submission" date="2021-06" db="EMBL/GenBank/DDBJ databases">
        <authorList>
            <person name="Kallberg Y."/>
            <person name="Tangrot J."/>
            <person name="Rosling A."/>
        </authorList>
    </citation>
    <scope>NUCLEOTIDE SEQUENCE</scope>
    <source>
        <strain evidence="1">MA461A</strain>
    </source>
</reference>
<protein>
    <submittedName>
        <fullName evidence="1">33684_t:CDS:1</fullName>
    </submittedName>
</protein>
<keyword evidence="2" id="KW-1185">Reference proteome</keyword>
<feature type="non-terminal residue" evidence="1">
    <location>
        <position position="1"/>
    </location>
</feature>
<dbReference type="EMBL" id="CAJVQC010167325">
    <property type="protein sequence ID" value="CAG8849777.1"/>
    <property type="molecule type" value="Genomic_DNA"/>
</dbReference>
<organism evidence="1 2">
    <name type="scientific">Racocetra persica</name>
    <dbReference type="NCBI Taxonomy" id="160502"/>
    <lineage>
        <taxon>Eukaryota</taxon>
        <taxon>Fungi</taxon>
        <taxon>Fungi incertae sedis</taxon>
        <taxon>Mucoromycota</taxon>
        <taxon>Glomeromycotina</taxon>
        <taxon>Glomeromycetes</taxon>
        <taxon>Diversisporales</taxon>
        <taxon>Gigasporaceae</taxon>
        <taxon>Racocetra</taxon>
    </lineage>
</organism>
<gene>
    <name evidence="1" type="ORF">RPERSI_LOCUS35765</name>
</gene>
<feature type="non-terminal residue" evidence="1">
    <location>
        <position position="167"/>
    </location>
</feature>
<sequence>FLKSLLADNVYEKIKNRLEETVKFTGRKFSEAYIKFTHFINITYIPDRKDFRDALIRGIAYSCKRNQRGADIIIPLYLGTLDEELNEDRISYILIQVKNHSTNNRGYEYLKSATTCLSPAYIGIEDLPYMPFLSLYLQLGAKSELADVPSKSTTTRNMDSCKRKIAE</sequence>
<comment type="caution">
    <text evidence="1">The sequence shown here is derived from an EMBL/GenBank/DDBJ whole genome shotgun (WGS) entry which is preliminary data.</text>
</comment>
<proteinExistence type="predicted"/>
<dbReference type="Proteomes" id="UP000789920">
    <property type="component" value="Unassembled WGS sequence"/>
</dbReference>
<evidence type="ECO:0000313" key="1">
    <source>
        <dbReference type="EMBL" id="CAG8849777.1"/>
    </source>
</evidence>
<evidence type="ECO:0000313" key="2">
    <source>
        <dbReference type="Proteomes" id="UP000789920"/>
    </source>
</evidence>